<name>A0ABW1YSW9_9GAMM</name>
<proteinExistence type="predicted"/>
<organism evidence="2 3">
    <name type="scientific">Microbulbifer taiwanensis</name>
    <dbReference type="NCBI Taxonomy" id="986746"/>
    <lineage>
        <taxon>Bacteria</taxon>
        <taxon>Pseudomonadati</taxon>
        <taxon>Pseudomonadota</taxon>
        <taxon>Gammaproteobacteria</taxon>
        <taxon>Cellvibrionales</taxon>
        <taxon>Microbulbiferaceae</taxon>
        <taxon>Microbulbifer</taxon>
    </lineage>
</organism>
<accession>A0ABW1YSW9</accession>
<evidence type="ECO:0000313" key="2">
    <source>
        <dbReference type="EMBL" id="MFC6635175.1"/>
    </source>
</evidence>
<comment type="caution">
    <text evidence="2">The sequence shown here is derived from an EMBL/GenBank/DDBJ whole genome shotgun (WGS) entry which is preliminary data.</text>
</comment>
<evidence type="ECO:0000313" key="3">
    <source>
        <dbReference type="Proteomes" id="UP001596425"/>
    </source>
</evidence>
<protein>
    <submittedName>
        <fullName evidence="2">Uncharacterized protein</fullName>
    </submittedName>
</protein>
<gene>
    <name evidence="2" type="ORF">ACFQBM_17940</name>
</gene>
<dbReference type="Proteomes" id="UP001596425">
    <property type="component" value="Unassembled WGS sequence"/>
</dbReference>
<evidence type="ECO:0000256" key="1">
    <source>
        <dbReference type="SAM" id="MobiDB-lite"/>
    </source>
</evidence>
<reference evidence="3" key="1">
    <citation type="journal article" date="2019" name="Int. J. Syst. Evol. Microbiol.">
        <title>The Global Catalogue of Microorganisms (GCM) 10K type strain sequencing project: providing services to taxonomists for standard genome sequencing and annotation.</title>
        <authorList>
            <consortium name="The Broad Institute Genomics Platform"/>
            <consortium name="The Broad Institute Genome Sequencing Center for Infectious Disease"/>
            <person name="Wu L."/>
            <person name="Ma J."/>
        </authorList>
    </citation>
    <scope>NUCLEOTIDE SEQUENCE [LARGE SCALE GENOMIC DNA]</scope>
    <source>
        <strain evidence="3">CGMCC 1.13718</strain>
    </source>
</reference>
<sequence length="120" mass="13185">MARQFKPTKVENPWQSRAAGSCVAVAVILLLVHPAQYLGALTPGVHSANGTQKNPLDGWHQSRPGSTQGGDPWFNLRSQVEAGSYIELCSQWRSQQRGSASDKLPRNLENKARAHCRLLP</sequence>
<feature type="region of interest" description="Disordered" evidence="1">
    <location>
        <begin position="42"/>
        <end position="74"/>
    </location>
</feature>
<dbReference type="EMBL" id="JBHSVR010000001">
    <property type="protein sequence ID" value="MFC6635175.1"/>
    <property type="molecule type" value="Genomic_DNA"/>
</dbReference>
<dbReference type="RefSeq" id="WP_193194299.1">
    <property type="nucleotide sequence ID" value="NZ_JACZFR010000057.1"/>
</dbReference>
<keyword evidence="3" id="KW-1185">Reference proteome</keyword>